<dbReference type="Proteomes" id="UP000594262">
    <property type="component" value="Unplaced"/>
</dbReference>
<evidence type="ECO:0000313" key="3">
    <source>
        <dbReference type="Proteomes" id="UP000594262"/>
    </source>
</evidence>
<proteinExistence type="predicted"/>
<evidence type="ECO:0000256" key="1">
    <source>
        <dbReference type="SAM" id="Phobius"/>
    </source>
</evidence>
<keyword evidence="1" id="KW-0472">Membrane</keyword>
<keyword evidence="1" id="KW-0812">Transmembrane</keyword>
<accession>A0A7M5V915</accession>
<dbReference type="PANTHER" id="PTHR33802:SF1">
    <property type="entry name" value="XK-RELATED PROTEIN"/>
    <property type="match status" value="1"/>
</dbReference>
<feature type="transmembrane region" description="Helical" evidence="1">
    <location>
        <begin position="231"/>
        <end position="251"/>
    </location>
</feature>
<protein>
    <submittedName>
        <fullName evidence="2">Uncharacterized protein</fullName>
    </submittedName>
</protein>
<feature type="transmembrane region" description="Helical" evidence="1">
    <location>
        <begin position="12"/>
        <end position="33"/>
    </location>
</feature>
<dbReference type="AlphaFoldDB" id="A0A7M5V915"/>
<name>A0A7M5V915_9CNID</name>
<dbReference type="OrthoDB" id="5586934at2759"/>
<feature type="transmembrane region" description="Helical" evidence="1">
    <location>
        <begin position="53"/>
        <end position="80"/>
    </location>
</feature>
<feature type="transmembrane region" description="Helical" evidence="1">
    <location>
        <begin position="172"/>
        <end position="191"/>
    </location>
</feature>
<dbReference type="EnsemblMetazoa" id="CLYHEMT005601.1">
    <property type="protein sequence ID" value="CLYHEMP005601.1"/>
    <property type="gene ID" value="CLYHEMG005601"/>
</dbReference>
<reference evidence="2" key="1">
    <citation type="submission" date="2021-01" db="UniProtKB">
        <authorList>
            <consortium name="EnsemblMetazoa"/>
        </authorList>
    </citation>
    <scope>IDENTIFICATION</scope>
</reference>
<dbReference type="PANTHER" id="PTHR33802">
    <property type="entry name" value="SI:CH211-161H7.5-RELATED"/>
    <property type="match status" value="1"/>
</dbReference>
<feature type="transmembrane region" description="Helical" evidence="1">
    <location>
        <begin position="257"/>
        <end position="278"/>
    </location>
</feature>
<feature type="transmembrane region" description="Helical" evidence="1">
    <location>
        <begin position="119"/>
        <end position="141"/>
    </location>
</feature>
<organism evidence="2 3">
    <name type="scientific">Clytia hemisphaerica</name>
    <dbReference type="NCBI Taxonomy" id="252671"/>
    <lineage>
        <taxon>Eukaryota</taxon>
        <taxon>Metazoa</taxon>
        <taxon>Cnidaria</taxon>
        <taxon>Hydrozoa</taxon>
        <taxon>Hydroidolina</taxon>
        <taxon>Leptothecata</taxon>
        <taxon>Obeliida</taxon>
        <taxon>Clytiidae</taxon>
        <taxon>Clytia</taxon>
    </lineage>
</organism>
<keyword evidence="3" id="KW-1185">Reference proteome</keyword>
<feature type="transmembrane region" description="Helical" evidence="1">
    <location>
        <begin position="92"/>
        <end position="113"/>
    </location>
</feature>
<evidence type="ECO:0000313" key="2">
    <source>
        <dbReference type="EnsemblMetazoa" id="CLYHEMP005601.1"/>
    </source>
</evidence>
<dbReference type="GeneID" id="136807914"/>
<sequence length="302" mass="33520">MGAGTKIKTGILLAVTVLLYAVHCILASLAATGNPTKFFPRSVGNASDIFKVLITPVGATFSIWGVIYFLQFVWLVYALVSLCRSGTATNLLSGKFYGCFILSTVFITTWFFTWTRLEALQSLIMLVIQQLFLEVAFGLACSNLREYLQARDISSENKSDVWCQRILVQNGILFYLTWTLAATMLSFSIVLNRDLDVSDQSACLASLVILTIVVLGYFVCESWVFPTYTEYTVSVYIGLIWAFSGIFSGVWGENDVIGGYVLALLILSCILLIARIVIIVMRHRRRSYASIGYNADTEAITT</sequence>
<feature type="transmembrane region" description="Helical" evidence="1">
    <location>
        <begin position="197"/>
        <end position="219"/>
    </location>
</feature>
<dbReference type="RefSeq" id="XP_066920634.1">
    <property type="nucleotide sequence ID" value="XM_067064533.1"/>
</dbReference>
<keyword evidence="1" id="KW-1133">Transmembrane helix</keyword>